<dbReference type="PANTHER" id="PTHR22870:SF408">
    <property type="entry name" value="OS09G0560450 PROTEIN"/>
    <property type="match status" value="1"/>
</dbReference>
<dbReference type="Gene3D" id="2.130.10.30">
    <property type="entry name" value="Regulator of chromosome condensation 1/beta-lactamase-inhibitor protein II"/>
    <property type="match status" value="1"/>
</dbReference>
<keyword evidence="1" id="KW-0677">Repeat</keyword>
<sequence>HRDTCKIISIQFGHRHVLALSDRGKVFSWGDNGQGQLGLSDIQTRYEPNFVEELRNEAVKQIVAVGNMSYALTSKDRARSTLGARTTRVCSPSSTR</sequence>
<dbReference type="InterPro" id="IPR051210">
    <property type="entry name" value="Ub_ligase/GEF_domain"/>
</dbReference>
<evidence type="ECO:0000313" key="3">
    <source>
        <dbReference type="EMBL" id="CAK0798381.1"/>
    </source>
</evidence>
<dbReference type="SUPFAM" id="SSF50985">
    <property type="entry name" value="RCC1/BLIP-II"/>
    <property type="match status" value="1"/>
</dbReference>
<name>A0ABN9PYI5_9DINO</name>
<dbReference type="InterPro" id="IPR000408">
    <property type="entry name" value="Reg_chr_condens"/>
</dbReference>
<dbReference type="InterPro" id="IPR009091">
    <property type="entry name" value="RCC1/BLIP-II"/>
</dbReference>
<feature type="repeat" description="RCC1" evidence="2">
    <location>
        <begin position="24"/>
        <end position="75"/>
    </location>
</feature>
<dbReference type="PROSITE" id="PS50012">
    <property type="entry name" value="RCC1_3"/>
    <property type="match status" value="1"/>
</dbReference>
<dbReference type="Proteomes" id="UP001189429">
    <property type="component" value="Unassembled WGS sequence"/>
</dbReference>
<keyword evidence="4" id="KW-1185">Reference proteome</keyword>
<gene>
    <name evidence="3" type="ORF">PCOR1329_LOCUS7150</name>
</gene>
<comment type="caution">
    <text evidence="3">The sequence shown here is derived from an EMBL/GenBank/DDBJ whole genome shotgun (WGS) entry which is preliminary data.</text>
</comment>
<dbReference type="EMBL" id="CAUYUJ010001932">
    <property type="protein sequence ID" value="CAK0798381.1"/>
    <property type="molecule type" value="Genomic_DNA"/>
</dbReference>
<dbReference type="PANTHER" id="PTHR22870">
    <property type="entry name" value="REGULATOR OF CHROMOSOME CONDENSATION"/>
    <property type="match status" value="1"/>
</dbReference>
<protein>
    <submittedName>
        <fullName evidence="3">Uncharacterized protein</fullName>
    </submittedName>
</protein>
<feature type="non-terminal residue" evidence="3">
    <location>
        <position position="1"/>
    </location>
</feature>
<evidence type="ECO:0000313" key="4">
    <source>
        <dbReference type="Proteomes" id="UP001189429"/>
    </source>
</evidence>
<dbReference type="Pfam" id="PF00415">
    <property type="entry name" value="RCC1"/>
    <property type="match status" value="1"/>
</dbReference>
<feature type="non-terminal residue" evidence="3">
    <location>
        <position position="96"/>
    </location>
</feature>
<reference evidence="3" key="1">
    <citation type="submission" date="2023-10" db="EMBL/GenBank/DDBJ databases">
        <authorList>
            <person name="Chen Y."/>
            <person name="Shah S."/>
            <person name="Dougan E. K."/>
            <person name="Thang M."/>
            <person name="Chan C."/>
        </authorList>
    </citation>
    <scope>NUCLEOTIDE SEQUENCE [LARGE SCALE GENOMIC DNA]</scope>
</reference>
<evidence type="ECO:0000256" key="2">
    <source>
        <dbReference type="PROSITE-ProRule" id="PRU00235"/>
    </source>
</evidence>
<organism evidence="3 4">
    <name type="scientific">Prorocentrum cordatum</name>
    <dbReference type="NCBI Taxonomy" id="2364126"/>
    <lineage>
        <taxon>Eukaryota</taxon>
        <taxon>Sar</taxon>
        <taxon>Alveolata</taxon>
        <taxon>Dinophyceae</taxon>
        <taxon>Prorocentrales</taxon>
        <taxon>Prorocentraceae</taxon>
        <taxon>Prorocentrum</taxon>
    </lineage>
</organism>
<proteinExistence type="predicted"/>
<evidence type="ECO:0000256" key="1">
    <source>
        <dbReference type="ARBA" id="ARBA00022737"/>
    </source>
</evidence>
<accession>A0ABN9PYI5</accession>